<dbReference type="Proteomes" id="UP000000305">
    <property type="component" value="Unassembled WGS sequence"/>
</dbReference>
<keyword evidence="5" id="KW-1185">Reference proteome</keyword>
<dbReference type="STRING" id="6669.E9HPL9"/>
<dbReference type="EMBL" id="GL732708">
    <property type="protein sequence ID" value="EFX66320.1"/>
    <property type="molecule type" value="Genomic_DNA"/>
</dbReference>
<dbReference type="InterPro" id="IPR000618">
    <property type="entry name" value="Insect_cuticle"/>
</dbReference>
<dbReference type="PANTHER" id="PTHR10380">
    <property type="entry name" value="CUTICLE PROTEIN"/>
    <property type="match status" value="1"/>
</dbReference>
<protein>
    <submittedName>
        <fullName evidence="4">Uncharacterized protein</fullName>
    </submittedName>
</protein>
<dbReference type="HOGENOM" id="CLU_065450_3_0_1"/>
<evidence type="ECO:0000313" key="4">
    <source>
        <dbReference type="EMBL" id="EFX66320.1"/>
    </source>
</evidence>
<dbReference type="InParanoid" id="E9HPL9"/>
<dbReference type="KEGG" id="dpx:DAPPUDRAFT_263370"/>
<reference evidence="4 5" key="1">
    <citation type="journal article" date="2011" name="Science">
        <title>The ecoresponsive genome of Daphnia pulex.</title>
        <authorList>
            <person name="Colbourne J.K."/>
            <person name="Pfrender M.E."/>
            <person name="Gilbert D."/>
            <person name="Thomas W.K."/>
            <person name="Tucker A."/>
            <person name="Oakley T.H."/>
            <person name="Tokishita S."/>
            <person name="Aerts A."/>
            <person name="Arnold G.J."/>
            <person name="Basu M.K."/>
            <person name="Bauer D.J."/>
            <person name="Caceres C.E."/>
            <person name="Carmel L."/>
            <person name="Casola C."/>
            <person name="Choi J.H."/>
            <person name="Detter J.C."/>
            <person name="Dong Q."/>
            <person name="Dusheyko S."/>
            <person name="Eads B.D."/>
            <person name="Frohlich T."/>
            <person name="Geiler-Samerotte K.A."/>
            <person name="Gerlach D."/>
            <person name="Hatcher P."/>
            <person name="Jogdeo S."/>
            <person name="Krijgsveld J."/>
            <person name="Kriventseva E.V."/>
            <person name="Kultz D."/>
            <person name="Laforsch C."/>
            <person name="Lindquist E."/>
            <person name="Lopez J."/>
            <person name="Manak J.R."/>
            <person name="Muller J."/>
            <person name="Pangilinan J."/>
            <person name="Patwardhan R.P."/>
            <person name="Pitluck S."/>
            <person name="Pritham E.J."/>
            <person name="Rechtsteiner A."/>
            <person name="Rho M."/>
            <person name="Rogozin I.B."/>
            <person name="Sakarya O."/>
            <person name="Salamov A."/>
            <person name="Schaack S."/>
            <person name="Shapiro H."/>
            <person name="Shiga Y."/>
            <person name="Skalitzky C."/>
            <person name="Smith Z."/>
            <person name="Souvorov A."/>
            <person name="Sung W."/>
            <person name="Tang Z."/>
            <person name="Tsuchiya D."/>
            <person name="Tu H."/>
            <person name="Vos H."/>
            <person name="Wang M."/>
            <person name="Wolf Y.I."/>
            <person name="Yamagata H."/>
            <person name="Yamada T."/>
            <person name="Ye Y."/>
            <person name="Shaw J.R."/>
            <person name="Andrews J."/>
            <person name="Crease T.J."/>
            <person name="Tang H."/>
            <person name="Lucas S.M."/>
            <person name="Robertson H.M."/>
            <person name="Bork P."/>
            <person name="Koonin E.V."/>
            <person name="Zdobnov E.M."/>
            <person name="Grigoriev I.V."/>
            <person name="Lynch M."/>
            <person name="Boore J.L."/>
        </authorList>
    </citation>
    <scope>NUCLEOTIDE SEQUENCE [LARGE SCALE GENOMIC DNA]</scope>
</reference>
<proteinExistence type="predicted"/>
<dbReference type="PANTHER" id="PTHR10380:SF173">
    <property type="entry name" value="CUTICULAR PROTEIN 47EF, ISOFORM C-RELATED"/>
    <property type="match status" value="1"/>
</dbReference>
<accession>E9HPL9</accession>
<keyword evidence="3" id="KW-0732">Signal</keyword>
<evidence type="ECO:0000313" key="5">
    <source>
        <dbReference type="Proteomes" id="UP000000305"/>
    </source>
</evidence>
<evidence type="ECO:0000256" key="2">
    <source>
        <dbReference type="PROSITE-ProRule" id="PRU00497"/>
    </source>
</evidence>
<evidence type="ECO:0000256" key="3">
    <source>
        <dbReference type="SAM" id="SignalP"/>
    </source>
</evidence>
<dbReference type="AlphaFoldDB" id="E9HPL9"/>
<dbReference type="OrthoDB" id="6340372at2759"/>
<name>E9HPL9_DAPPU</name>
<gene>
    <name evidence="4" type="ORF">DAPPUDRAFT_263370</name>
</gene>
<dbReference type="Pfam" id="PF00379">
    <property type="entry name" value="Chitin_bind_4"/>
    <property type="match status" value="1"/>
</dbReference>
<dbReference type="PROSITE" id="PS51155">
    <property type="entry name" value="CHIT_BIND_RR_2"/>
    <property type="match status" value="1"/>
</dbReference>
<evidence type="ECO:0000256" key="1">
    <source>
        <dbReference type="ARBA" id="ARBA00022460"/>
    </source>
</evidence>
<feature type="signal peptide" evidence="3">
    <location>
        <begin position="1"/>
        <end position="16"/>
    </location>
</feature>
<dbReference type="GO" id="GO:0008010">
    <property type="term" value="F:structural constituent of chitin-based larval cuticle"/>
    <property type="evidence" value="ECO:0000318"/>
    <property type="project" value="GO_Central"/>
</dbReference>
<dbReference type="FunCoup" id="E9HPL9">
    <property type="interactions" value="72"/>
</dbReference>
<dbReference type="OMA" id="RTQNTPA"/>
<dbReference type="InterPro" id="IPR050468">
    <property type="entry name" value="Cuticle_Struct_Prot"/>
</dbReference>
<dbReference type="PhylomeDB" id="E9HPL9"/>
<dbReference type="eggNOG" id="ENOG502S88E">
    <property type="taxonomic scope" value="Eukaryota"/>
</dbReference>
<feature type="chain" id="PRO_5003242057" evidence="3">
    <location>
        <begin position="17"/>
        <end position="150"/>
    </location>
</feature>
<keyword evidence="1 2" id="KW-0193">Cuticle</keyword>
<sequence length="150" mass="15716">MKIFVVFALYFVAAGASPLGSTSDTPEPVRTQNTPAVSIHDTTTSIPILRQELGINNGSFINNFETGHGIVVNESGSQKQIGDGSGTVSSGAFSFTNPEGAVITVNWVADENGFQATGDHLPTPHPMPEHVVKMLADMEAAALHAISTIP</sequence>
<dbReference type="GO" id="GO:0062129">
    <property type="term" value="C:chitin-based extracellular matrix"/>
    <property type="evidence" value="ECO:0000318"/>
    <property type="project" value="GO_Central"/>
</dbReference>
<organism evidence="4 5">
    <name type="scientific">Daphnia pulex</name>
    <name type="common">Water flea</name>
    <dbReference type="NCBI Taxonomy" id="6669"/>
    <lineage>
        <taxon>Eukaryota</taxon>
        <taxon>Metazoa</taxon>
        <taxon>Ecdysozoa</taxon>
        <taxon>Arthropoda</taxon>
        <taxon>Crustacea</taxon>
        <taxon>Branchiopoda</taxon>
        <taxon>Diplostraca</taxon>
        <taxon>Cladocera</taxon>
        <taxon>Anomopoda</taxon>
        <taxon>Daphniidae</taxon>
        <taxon>Daphnia</taxon>
    </lineage>
</organism>